<evidence type="ECO:0000256" key="3">
    <source>
        <dbReference type="ARBA" id="ARBA00022840"/>
    </source>
</evidence>
<comment type="caution">
    <text evidence="5">The sequence shown here is derived from an EMBL/GenBank/DDBJ whole genome shotgun (WGS) entry which is preliminary data.</text>
</comment>
<keyword evidence="3 5" id="KW-0067">ATP-binding</keyword>
<dbReference type="CDD" id="cd00009">
    <property type="entry name" value="AAA"/>
    <property type="match status" value="1"/>
</dbReference>
<reference evidence="5 6" key="1">
    <citation type="submission" date="2017-04" db="EMBL/GenBank/DDBJ databases">
        <title>The genome sequence of Parageobacillus galactosidasius DSM 18751.</title>
        <authorList>
            <person name="Ramaloko W.T."/>
            <person name="Koen N."/>
            <person name="Polliack S."/>
            <person name="Aliyu H."/>
            <person name="Lebre P."/>
            <person name="Mohr T."/>
            <person name="Oswald F."/>
            <person name="Zwick M."/>
            <person name="Neumann A."/>
            <person name="Syldatk C."/>
            <person name="Cowan D."/>
            <person name="De Maayer P."/>
        </authorList>
    </citation>
    <scope>NUCLEOTIDE SEQUENCE [LARGE SCALE GENOMIC DNA]</scope>
    <source>
        <strain evidence="5 6">DSM 18751</strain>
    </source>
</reference>
<dbReference type="SUPFAM" id="SSF52540">
    <property type="entry name" value="P-loop containing nucleoside triphosphate hydrolases"/>
    <property type="match status" value="1"/>
</dbReference>
<evidence type="ECO:0000313" key="6">
    <source>
        <dbReference type="Proteomes" id="UP000198394"/>
    </source>
</evidence>
<dbReference type="EMBL" id="NDYL01000001">
    <property type="protein sequence ID" value="OXB94905.1"/>
    <property type="molecule type" value="Genomic_DNA"/>
</dbReference>
<dbReference type="Pfam" id="PF01695">
    <property type="entry name" value="IstB_IS21"/>
    <property type="match status" value="1"/>
</dbReference>
<evidence type="ECO:0000313" key="5">
    <source>
        <dbReference type="EMBL" id="OXB94905.1"/>
    </source>
</evidence>
<dbReference type="RefSeq" id="WP_003253467.1">
    <property type="nucleotide sequence ID" value="NZ_NDYL01000001.1"/>
</dbReference>
<dbReference type="InterPro" id="IPR003593">
    <property type="entry name" value="AAA+_ATPase"/>
</dbReference>
<dbReference type="InterPro" id="IPR028350">
    <property type="entry name" value="DNAC/IstB-like"/>
</dbReference>
<dbReference type="NCBIfam" id="NF038214">
    <property type="entry name" value="IS21_help_AAA"/>
    <property type="match status" value="1"/>
</dbReference>
<feature type="domain" description="AAA+ ATPase" evidence="4">
    <location>
        <begin position="92"/>
        <end position="224"/>
    </location>
</feature>
<dbReference type="PANTHER" id="PTHR30050">
    <property type="entry name" value="CHROMOSOMAL REPLICATION INITIATOR PROTEIN DNAA"/>
    <property type="match status" value="1"/>
</dbReference>
<evidence type="ECO:0000259" key="4">
    <source>
        <dbReference type="SMART" id="SM00382"/>
    </source>
</evidence>
<dbReference type="InterPro" id="IPR002611">
    <property type="entry name" value="IstB_ATP-bd"/>
</dbReference>
<sequence length="240" mass="27639">MKQVIEAYCKELKLGSRIAEYYSIIEANTHEEFLVQLLALEVEHRRVTRKNRLLKQANFDVVKTFQGYTFDHIEFPKQLSVEELKSTKFIERKENLVLYGGVGTGKTHLATAIGVEACNQGKSVKFYRIAALVNELIEAKNTGKLHKMMNQLEKIDLLICDEWGYIPVSKEGAQLLFQVIAGCYEKRSVIINTNLEFSKWNSVFHDERLTTAIIDRLVHHSYLLTFTGTIYMLIEKLTFA</sequence>
<gene>
    <name evidence="5" type="ORF">B9L23_08580</name>
</gene>
<protein>
    <submittedName>
        <fullName evidence="5">ATP-binding protein</fullName>
    </submittedName>
</protein>
<dbReference type="Proteomes" id="UP000198394">
    <property type="component" value="Unassembled WGS sequence"/>
</dbReference>
<dbReference type="Gene3D" id="3.40.50.300">
    <property type="entry name" value="P-loop containing nucleotide triphosphate hydrolases"/>
    <property type="match status" value="1"/>
</dbReference>
<evidence type="ECO:0000256" key="1">
    <source>
        <dbReference type="ARBA" id="ARBA00008059"/>
    </source>
</evidence>
<dbReference type="GO" id="GO:0006260">
    <property type="term" value="P:DNA replication"/>
    <property type="evidence" value="ECO:0007669"/>
    <property type="project" value="TreeGrafter"/>
</dbReference>
<proteinExistence type="inferred from homology"/>
<keyword evidence="2" id="KW-0547">Nucleotide-binding</keyword>
<organism evidence="5 6">
    <name type="scientific">Parageobacillus galactosidasius</name>
    <dbReference type="NCBI Taxonomy" id="883812"/>
    <lineage>
        <taxon>Bacteria</taxon>
        <taxon>Bacillati</taxon>
        <taxon>Bacillota</taxon>
        <taxon>Bacilli</taxon>
        <taxon>Bacillales</taxon>
        <taxon>Anoxybacillaceae</taxon>
        <taxon>Parageobacillus</taxon>
    </lineage>
</organism>
<dbReference type="AlphaFoldDB" id="A0A226QRC9"/>
<dbReference type="InterPro" id="IPR027417">
    <property type="entry name" value="P-loop_NTPase"/>
</dbReference>
<accession>A0A226QRC9</accession>
<name>A0A226QRC9_9BACL</name>
<evidence type="ECO:0000256" key="2">
    <source>
        <dbReference type="ARBA" id="ARBA00022741"/>
    </source>
</evidence>
<keyword evidence="6" id="KW-1185">Reference proteome</keyword>
<dbReference type="PIRSF" id="PIRSF003073">
    <property type="entry name" value="DNAC_TnpB_IstB"/>
    <property type="match status" value="1"/>
</dbReference>
<comment type="similarity">
    <text evidence="1">Belongs to the IS21/IS1162 putative ATP-binding protein family.</text>
</comment>
<dbReference type="PANTHER" id="PTHR30050:SF4">
    <property type="entry name" value="ATP-BINDING PROTEIN RV3427C IN INSERTION SEQUENCE-RELATED"/>
    <property type="match status" value="1"/>
</dbReference>
<dbReference type="SMART" id="SM00382">
    <property type="entry name" value="AAA"/>
    <property type="match status" value="1"/>
</dbReference>
<dbReference type="InterPro" id="IPR047661">
    <property type="entry name" value="IstB"/>
</dbReference>
<dbReference type="GO" id="GO:0005524">
    <property type="term" value="F:ATP binding"/>
    <property type="evidence" value="ECO:0007669"/>
    <property type="project" value="UniProtKB-KW"/>
</dbReference>